<accession>A0A1M7KAA8</accession>
<keyword evidence="1" id="KW-0472">Membrane</keyword>
<dbReference type="EMBL" id="FRCZ01000001">
    <property type="protein sequence ID" value="SHM62229.1"/>
    <property type="molecule type" value="Genomic_DNA"/>
</dbReference>
<feature type="transmembrane region" description="Helical" evidence="1">
    <location>
        <begin position="12"/>
        <end position="33"/>
    </location>
</feature>
<evidence type="ECO:0000313" key="2">
    <source>
        <dbReference type="EMBL" id="SHM62229.1"/>
    </source>
</evidence>
<dbReference type="RefSeq" id="WP_073199554.1">
    <property type="nucleotide sequence ID" value="NZ_FRCZ01000001.1"/>
</dbReference>
<evidence type="ECO:0000256" key="1">
    <source>
        <dbReference type="SAM" id="Phobius"/>
    </source>
</evidence>
<feature type="transmembrane region" description="Helical" evidence="1">
    <location>
        <begin position="45"/>
        <end position="66"/>
    </location>
</feature>
<organism evidence="2 3">
    <name type="scientific">Gracilibacillus kekensis</name>
    <dbReference type="NCBI Taxonomy" id="1027249"/>
    <lineage>
        <taxon>Bacteria</taxon>
        <taxon>Bacillati</taxon>
        <taxon>Bacillota</taxon>
        <taxon>Bacilli</taxon>
        <taxon>Bacillales</taxon>
        <taxon>Bacillaceae</taxon>
        <taxon>Gracilibacillus</taxon>
    </lineage>
</organism>
<dbReference type="Pfam" id="PF09527">
    <property type="entry name" value="ATPase_gene1"/>
    <property type="match status" value="1"/>
</dbReference>
<evidence type="ECO:0000313" key="3">
    <source>
        <dbReference type="Proteomes" id="UP000184184"/>
    </source>
</evidence>
<dbReference type="InterPro" id="IPR032820">
    <property type="entry name" value="ATPase_put"/>
</dbReference>
<proteinExistence type="predicted"/>
<reference evidence="2 3" key="1">
    <citation type="submission" date="2016-11" db="EMBL/GenBank/DDBJ databases">
        <authorList>
            <person name="Jaros S."/>
            <person name="Januszkiewicz K."/>
            <person name="Wedrychowicz H."/>
        </authorList>
    </citation>
    <scope>NUCLEOTIDE SEQUENCE [LARGE SCALE GENOMIC DNA]</scope>
    <source>
        <strain evidence="2 3">CGMCC 1.10681</strain>
    </source>
</reference>
<protein>
    <submittedName>
        <fullName evidence="2">Putative F0F1-ATPase subunit Ca2+/Mg2+ transporter</fullName>
    </submittedName>
</protein>
<dbReference type="AlphaFoldDB" id="A0A1M7KAA8"/>
<dbReference type="Proteomes" id="UP000184184">
    <property type="component" value="Unassembled WGS sequence"/>
</dbReference>
<keyword evidence="3" id="KW-1185">Reference proteome</keyword>
<keyword evidence="1" id="KW-1133">Transmembrane helix</keyword>
<gene>
    <name evidence="2" type="ORF">SAMN05216179_0632</name>
</gene>
<dbReference type="OrthoDB" id="282803at2"/>
<keyword evidence="1" id="KW-0812">Transmembrane</keyword>
<name>A0A1M7KAA8_9BACI</name>
<sequence length="73" mass="7789">MSPPKKSPYYGLAIYSAILSQIVGGPLIGLFIGKACDNYFSTSPLFLVIGLLLGLGAGFYGTFHYVRQLAGDE</sequence>
<dbReference type="STRING" id="1027249.SAMN05216179_0632"/>